<evidence type="ECO:0000256" key="3">
    <source>
        <dbReference type="ARBA" id="ARBA00022676"/>
    </source>
</evidence>
<dbReference type="PANTHER" id="PTHR11214:SF314">
    <property type="entry name" value="HEXOSYLTRANSFERASE"/>
    <property type="match status" value="1"/>
</dbReference>
<dbReference type="Proteomes" id="UP001652628">
    <property type="component" value="Chromosome 2R"/>
</dbReference>
<keyword evidence="4" id="KW-0808">Transferase</keyword>
<protein>
    <recommendedName>
        <fullName evidence="10">Hexosyltransferase</fullName>
        <ecNumber evidence="10">2.4.1.-</ecNumber>
    </recommendedName>
</protein>
<keyword evidence="12" id="KW-1185">Reference proteome</keyword>
<keyword evidence="6 10" id="KW-0735">Signal-anchor</keyword>
<dbReference type="PANTHER" id="PTHR11214">
    <property type="entry name" value="BETA-1,3-N-ACETYLGLUCOSAMINYLTRANSFERASE"/>
    <property type="match status" value="1"/>
</dbReference>
<evidence type="ECO:0000256" key="8">
    <source>
        <dbReference type="ARBA" id="ARBA00023034"/>
    </source>
</evidence>
<accession>A0AB39Z694</accession>
<dbReference type="GO" id="GO:0006493">
    <property type="term" value="P:protein O-linked glycosylation"/>
    <property type="evidence" value="ECO:0007669"/>
    <property type="project" value="TreeGrafter"/>
</dbReference>
<dbReference type="GO" id="GO:0000139">
    <property type="term" value="C:Golgi membrane"/>
    <property type="evidence" value="ECO:0007669"/>
    <property type="project" value="UniProtKB-SubCell"/>
</dbReference>
<feature type="transmembrane region" description="Helical" evidence="10">
    <location>
        <begin position="78"/>
        <end position="101"/>
    </location>
</feature>
<evidence type="ECO:0000256" key="7">
    <source>
        <dbReference type="ARBA" id="ARBA00022989"/>
    </source>
</evidence>
<dbReference type="GO" id="GO:0016758">
    <property type="term" value="F:hexosyltransferase activity"/>
    <property type="evidence" value="ECO:0007669"/>
    <property type="project" value="InterPro"/>
</dbReference>
<evidence type="ECO:0000256" key="6">
    <source>
        <dbReference type="ARBA" id="ARBA00022968"/>
    </source>
</evidence>
<evidence type="ECO:0000313" key="13">
    <source>
        <dbReference type="RefSeq" id="XP_016929149.3"/>
    </source>
</evidence>
<comment type="similarity">
    <text evidence="2 10">Belongs to the glycosyltransferase 31 family.</text>
</comment>
<dbReference type="Gene3D" id="3.90.550.50">
    <property type="match status" value="1"/>
</dbReference>
<evidence type="ECO:0000256" key="5">
    <source>
        <dbReference type="ARBA" id="ARBA00022692"/>
    </source>
</evidence>
<sequence length="477" mass="54204">MWTKEQRINSQMSRTWNPANGEEQCALLAVESSGSSAAAASGSDDEAVTSSGAPRTKTQLRKLQHRTRMPQPRMLRRLGCYTLSAFVIFLLLLVYLPLIYLDGHKRCAGLPDWTLETSRSTTDYLDPGRETALIVPRDFCRNKTFLVIAVCTGVANFVQRQTIRESWGNTTEFNYPAFVKLHGHLKGHYLPPMPERLKLYEDYLSGEGDSLTASVKIVFIVGRQGDEALVGNETLTRIHTEADQYNDIIQENFVDSYNNLTLKSVMALKHISRSCSNTSVFFLKCDDDTFVNVPNLLHFLLGGTIPLYNDTLDYHDRSTFLATAPQNRLKATSEVMYGHQFCNVVPVSEVSSKWYMPSYMYKPETYPKYLSGAGYLLSIDVVQRLFEASLNTTLVYLEDVYITGLCAQRAKIKRHHHPLFSFAHSKQPCAFKGSITQHQMKDDSMVEAWHHVANYSIKCPPPGRYFSQMRLRKRQNC</sequence>
<keyword evidence="3 10" id="KW-0328">Glycosyltransferase</keyword>
<evidence type="ECO:0000256" key="9">
    <source>
        <dbReference type="ARBA" id="ARBA00023136"/>
    </source>
</evidence>
<evidence type="ECO:0000256" key="11">
    <source>
        <dbReference type="SAM" id="MobiDB-lite"/>
    </source>
</evidence>
<evidence type="ECO:0000256" key="1">
    <source>
        <dbReference type="ARBA" id="ARBA00004323"/>
    </source>
</evidence>
<evidence type="ECO:0000313" key="12">
    <source>
        <dbReference type="Proteomes" id="UP001652628"/>
    </source>
</evidence>
<gene>
    <name evidence="13" type="primary">GalT1</name>
</gene>
<name>A0AB39Z694_DROSZ</name>
<feature type="region of interest" description="Disordered" evidence="11">
    <location>
        <begin position="37"/>
        <end position="65"/>
    </location>
</feature>
<organism evidence="12 13">
    <name type="scientific">Drosophila suzukii</name>
    <name type="common">Spotted-wing drosophila fruit fly</name>
    <dbReference type="NCBI Taxonomy" id="28584"/>
    <lineage>
        <taxon>Eukaryota</taxon>
        <taxon>Metazoa</taxon>
        <taxon>Ecdysozoa</taxon>
        <taxon>Arthropoda</taxon>
        <taxon>Hexapoda</taxon>
        <taxon>Insecta</taxon>
        <taxon>Pterygota</taxon>
        <taxon>Neoptera</taxon>
        <taxon>Endopterygota</taxon>
        <taxon>Diptera</taxon>
        <taxon>Brachycera</taxon>
        <taxon>Muscomorpha</taxon>
        <taxon>Ephydroidea</taxon>
        <taxon>Drosophilidae</taxon>
        <taxon>Drosophila</taxon>
        <taxon>Sophophora</taxon>
    </lineage>
</organism>
<evidence type="ECO:0000256" key="4">
    <source>
        <dbReference type="ARBA" id="ARBA00022679"/>
    </source>
</evidence>
<dbReference type="EC" id="2.4.1.-" evidence="10"/>
<keyword evidence="8 10" id="KW-0333">Golgi apparatus</keyword>
<keyword evidence="7 10" id="KW-1133">Transmembrane helix</keyword>
<dbReference type="GeneID" id="108009359"/>
<dbReference type="AlphaFoldDB" id="A0AB39Z694"/>
<proteinExistence type="inferred from homology"/>
<keyword evidence="5 10" id="KW-0812">Transmembrane</keyword>
<keyword evidence="9 10" id="KW-0472">Membrane</keyword>
<evidence type="ECO:0000256" key="2">
    <source>
        <dbReference type="ARBA" id="ARBA00008661"/>
    </source>
</evidence>
<evidence type="ECO:0000256" key="10">
    <source>
        <dbReference type="RuleBase" id="RU363063"/>
    </source>
</evidence>
<dbReference type="InterPro" id="IPR002659">
    <property type="entry name" value="Glyco_trans_31"/>
</dbReference>
<reference evidence="13" key="1">
    <citation type="submission" date="2025-08" db="UniProtKB">
        <authorList>
            <consortium name="RefSeq"/>
        </authorList>
    </citation>
    <scope>IDENTIFICATION</scope>
</reference>
<dbReference type="Pfam" id="PF01762">
    <property type="entry name" value="Galactosyl_T"/>
    <property type="match status" value="2"/>
</dbReference>
<comment type="subcellular location">
    <subcellularLocation>
        <location evidence="1 10">Golgi apparatus membrane</location>
        <topology evidence="1 10">Single-pass type II membrane protein</topology>
    </subcellularLocation>
</comment>
<dbReference type="RefSeq" id="XP_016929149.3">
    <property type="nucleotide sequence ID" value="XM_017073660.4"/>
</dbReference>